<sequence length="159" mass="18705">MIEVTEFYHAELSGSNNLSHRTKKLLKQARQSELSVKETDHDSPTPMLVVMNHPDLNERFSIPGPRRQYNGDREIQYFFRKHISAEKMSRRYDYDCSREYRASTEAYYVEEKTLRRAGIQLLTVLSCRATALEVGTADELEMKALRKRQLARQQRSRFS</sequence>
<organism evidence="1 2">
    <name type="scientific">candidate division Kazan bacterium RIFCSPLOWO2_01_FULL_45_19</name>
    <dbReference type="NCBI Taxonomy" id="1798538"/>
    <lineage>
        <taxon>Bacteria</taxon>
        <taxon>Bacteria division Kazan-3B-28</taxon>
    </lineage>
</organism>
<proteinExistence type="predicted"/>
<name>A0A1F4NPI9_UNCK3</name>
<evidence type="ECO:0000313" key="1">
    <source>
        <dbReference type="EMBL" id="OGB73330.1"/>
    </source>
</evidence>
<accession>A0A1F4NPI9</accession>
<reference evidence="1 2" key="1">
    <citation type="journal article" date="2016" name="Nat. Commun.">
        <title>Thousands of microbial genomes shed light on interconnected biogeochemical processes in an aquifer system.</title>
        <authorList>
            <person name="Anantharaman K."/>
            <person name="Brown C.T."/>
            <person name="Hug L.A."/>
            <person name="Sharon I."/>
            <person name="Castelle C.J."/>
            <person name="Probst A.J."/>
            <person name="Thomas B.C."/>
            <person name="Singh A."/>
            <person name="Wilkins M.J."/>
            <person name="Karaoz U."/>
            <person name="Brodie E.L."/>
            <person name="Williams K.H."/>
            <person name="Hubbard S.S."/>
            <person name="Banfield J.F."/>
        </authorList>
    </citation>
    <scope>NUCLEOTIDE SEQUENCE [LARGE SCALE GENOMIC DNA]</scope>
</reference>
<evidence type="ECO:0000313" key="2">
    <source>
        <dbReference type="Proteomes" id="UP000178085"/>
    </source>
</evidence>
<protein>
    <submittedName>
        <fullName evidence="1">Uncharacterized protein</fullName>
    </submittedName>
</protein>
<dbReference type="EMBL" id="METD01000001">
    <property type="protein sequence ID" value="OGB73330.1"/>
    <property type="molecule type" value="Genomic_DNA"/>
</dbReference>
<comment type="caution">
    <text evidence="1">The sequence shown here is derived from an EMBL/GenBank/DDBJ whole genome shotgun (WGS) entry which is preliminary data.</text>
</comment>
<dbReference type="Proteomes" id="UP000178085">
    <property type="component" value="Unassembled WGS sequence"/>
</dbReference>
<dbReference type="AlphaFoldDB" id="A0A1F4NPI9"/>
<gene>
    <name evidence="1" type="ORF">A3K51_00410</name>
</gene>